<reference evidence="12 13" key="1">
    <citation type="submission" date="2015-04" db="EMBL/GenBank/DDBJ databases">
        <title>Taxonomic description and genome sequence of Bacillus campisalis sp. nov., a novel member of the genus Bacillus isolated from solar saltern.</title>
        <authorList>
            <person name="Mathan Kumar R."/>
            <person name="Kaur G."/>
            <person name="Kumar A."/>
            <person name="Singh N.K."/>
            <person name="Kaur N."/>
            <person name="Kumar N."/>
            <person name="Mayilraj S."/>
        </authorList>
    </citation>
    <scope>NUCLEOTIDE SEQUENCE [LARGE SCALE GENOMIC DNA]</scope>
    <source>
        <strain evidence="12 13">SA2-6</strain>
    </source>
</reference>
<dbReference type="FunFam" id="3.40.1010.10:FF:000001">
    <property type="entry name" value="Siroheme synthase"/>
    <property type="match status" value="1"/>
</dbReference>
<keyword evidence="7" id="KW-0627">Porphyrin biosynthesis</keyword>
<dbReference type="NCBIfam" id="NF004790">
    <property type="entry name" value="PRK06136.1"/>
    <property type="match status" value="1"/>
</dbReference>
<evidence type="ECO:0000256" key="8">
    <source>
        <dbReference type="ARBA" id="ARBA00079776"/>
    </source>
</evidence>
<keyword evidence="6" id="KW-0949">S-adenosyl-L-methionine</keyword>
<dbReference type="RefSeq" id="WP_046525298.1">
    <property type="nucleotide sequence ID" value="NZ_LAYY01000028.1"/>
</dbReference>
<gene>
    <name evidence="12" type="ORF">WQ57_18745</name>
</gene>
<evidence type="ECO:0000256" key="7">
    <source>
        <dbReference type="ARBA" id="ARBA00023244"/>
    </source>
</evidence>
<keyword evidence="4 9" id="KW-0489">Methyltransferase</keyword>
<sequence length="488" mass="53337">MNKGHVFLVGAGPGDAGLITVKGMEAVKSADVILYDRLANPRLLEQAPARCELVYCGKLPDRHFLRQEAINSLLVEKALEGKVVVRLKGGDPGVFGRVGEEAQALSEHGISYDIVPGITSGMAAPLYAGIPATHREFGESFAMVTAHDKSVNGQPDLQWESLAKGIDTIAFYMGIANLPFICENLILHGKPAATPVILIRWGTFGRQQTLEGTLATIAQQAKDVKFANPAITLVGDIVSLRKKLDWFEKKPLFGRQVLLVRTGTNESDLARELSSQGADVIEFPRWTRIKVRPDEMIVNNLSSYEKVLFTSPESVADFFEDMIQRSVDIRQLKAKLYGGSSKSVRALADRGLLAESAEKLGAETGEDSSLLVVGDRSVRQEYPNGDFYETSIKEIDGQFTCILERMLEEAEINTVVFPSAASVKVLLEEDTGSIGFRDLLEKAELACLGVKTQSALREQGYEADVLSDKADKESLAASLAQSKKWFGR</sequence>
<evidence type="ECO:0000256" key="4">
    <source>
        <dbReference type="ARBA" id="ARBA00022603"/>
    </source>
</evidence>
<feature type="domain" description="Tetrapyrrole biosynthesis uroporphyrinogen III synthase" evidence="11">
    <location>
        <begin position="404"/>
        <end position="482"/>
    </location>
</feature>
<evidence type="ECO:0000256" key="1">
    <source>
        <dbReference type="ARBA" id="ARBA00005879"/>
    </source>
</evidence>
<dbReference type="OrthoDB" id="9815856at2"/>
<dbReference type="PANTHER" id="PTHR45790">
    <property type="entry name" value="SIROHEME SYNTHASE-RELATED"/>
    <property type="match status" value="1"/>
</dbReference>
<dbReference type="InterPro" id="IPR035996">
    <property type="entry name" value="4pyrrol_Methylase_sf"/>
</dbReference>
<dbReference type="EMBL" id="LAYY01000028">
    <property type="protein sequence ID" value="KKK36532.1"/>
    <property type="molecule type" value="Genomic_DNA"/>
</dbReference>
<dbReference type="InterPro" id="IPR014776">
    <property type="entry name" value="4pyrrole_Mease_sub2"/>
</dbReference>
<dbReference type="FunFam" id="3.30.950.10:FF:000001">
    <property type="entry name" value="Siroheme synthase"/>
    <property type="match status" value="1"/>
</dbReference>
<name>A0A0M2SU66_9BACI</name>
<dbReference type="PROSITE" id="PS00840">
    <property type="entry name" value="SUMT_2"/>
    <property type="match status" value="1"/>
</dbReference>
<dbReference type="InterPro" id="IPR006366">
    <property type="entry name" value="CobA/CysG_C"/>
</dbReference>
<dbReference type="GO" id="GO:0004852">
    <property type="term" value="F:uroporphyrinogen-III synthase activity"/>
    <property type="evidence" value="ECO:0007669"/>
    <property type="project" value="InterPro"/>
</dbReference>
<dbReference type="EC" id="2.1.1.107" evidence="2"/>
<dbReference type="SUPFAM" id="SSF69618">
    <property type="entry name" value="HemD-like"/>
    <property type="match status" value="1"/>
</dbReference>
<dbReference type="InterPro" id="IPR003043">
    <property type="entry name" value="Uropor_MeTrfase_CS"/>
</dbReference>
<dbReference type="Pfam" id="PF02602">
    <property type="entry name" value="HEM4"/>
    <property type="match status" value="1"/>
</dbReference>
<dbReference type="InterPro" id="IPR050161">
    <property type="entry name" value="Siro_Cobalamin_biosynth"/>
</dbReference>
<dbReference type="Gene3D" id="3.40.1010.10">
    <property type="entry name" value="Cobalt-precorrin-4 Transmethylase, Domain 1"/>
    <property type="match status" value="1"/>
</dbReference>
<dbReference type="InterPro" id="IPR003754">
    <property type="entry name" value="4pyrrol_synth_uPrphyn_synth"/>
</dbReference>
<evidence type="ECO:0000256" key="2">
    <source>
        <dbReference type="ARBA" id="ARBA00012162"/>
    </source>
</evidence>
<dbReference type="Gene3D" id="3.40.50.10090">
    <property type="match status" value="2"/>
</dbReference>
<feature type="domain" description="Tetrapyrrole methylase" evidence="10">
    <location>
        <begin position="6"/>
        <end position="217"/>
    </location>
</feature>
<protein>
    <recommendedName>
        <fullName evidence="3">Uroporphyrinogen-III C-methyltransferase</fullName>
        <ecNumber evidence="2">2.1.1.107</ecNumber>
    </recommendedName>
    <alternativeName>
        <fullName evidence="8">Uroporphyrinogen III methylase</fullName>
    </alternativeName>
</protein>
<dbReference type="CDD" id="cd11642">
    <property type="entry name" value="SUMT"/>
    <property type="match status" value="1"/>
</dbReference>
<keyword evidence="5 9" id="KW-0808">Transferase</keyword>
<dbReference type="GO" id="GO:0019354">
    <property type="term" value="P:siroheme biosynthetic process"/>
    <property type="evidence" value="ECO:0007669"/>
    <property type="project" value="InterPro"/>
</dbReference>
<dbReference type="InterPro" id="IPR000878">
    <property type="entry name" value="4pyrrol_Mease"/>
</dbReference>
<organism evidence="12 13">
    <name type="scientific">Mesobacillus campisalis</name>
    <dbReference type="NCBI Taxonomy" id="1408103"/>
    <lineage>
        <taxon>Bacteria</taxon>
        <taxon>Bacillati</taxon>
        <taxon>Bacillota</taxon>
        <taxon>Bacilli</taxon>
        <taxon>Bacillales</taxon>
        <taxon>Bacillaceae</taxon>
        <taxon>Mesobacillus</taxon>
    </lineage>
</organism>
<dbReference type="PATRIC" id="fig|1408103.3.peg.4153"/>
<dbReference type="Proteomes" id="UP000034166">
    <property type="component" value="Unassembled WGS sequence"/>
</dbReference>
<evidence type="ECO:0000256" key="6">
    <source>
        <dbReference type="ARBA" id="ARBA00022691"/>
    </source>
</evidence>
<evidence type="ECO:0000259" key="10">
    <source>
        <dbReference type="Pfam" id="PF00590"/>
    </source>
</evidence>
<evidence type="ECO:0000259" key="11">
    <source>
        <dbReference type="Pfam" id="PF02602"/>
    </source>
</evidence>
<evidence type="ECO:0000256" key="3">
    <source>
        <dbReference type="ARBA" id="ARBA00018323"/>
    </source>
</evidence>
<comment type="caution">
    <text evidence="12">The sequence shown here is derived from an EMBL/GenBank/DDBJ whole genome shotgun (WGS) entry which is preliminary data.</text>
</comment>
<evidence type="ECO:0000313" key="12">
    <source>
        <dbReference type="EMBL" id="KKK36532.1"/>
    </source>
</evidence>
<evidence type="ECO:0000313" key="13">
    <source>
        <dbReference type="Proteomes" id="UP000034166"/>
    </source>
</evidence>
<evidence type="ECO:0000256" key="9">
    <source>
        <dbReference type="RuleBase" id="RU003960"/>
    </source>
</evidence>
<dbReference type="PROSITE" id="PS00839">
    <property type="entry name" value="SUMT_1"/>
    <property type="match status" value="1"/>
</dbReference>
<dbReference type="InterPro" id="IPR014777">
    <property type="entry name" value="4pyrrole_Mease_sub1"/>
</dbReference>
<accession>A0A0M2SU66</accession>
<dbReference type="GO" id="GO:0032259">
    <property type="term" value="P:methylation"/>
    <property type="evidence" value="ECO:0007669"/>
    <property type="project" value="UniProtKB-KW"/>
</dbReference>
<evidence type="ECO:0000256" key="5">
    <source>
        <dbReference type="ARBA" id="ARBA00022679"/>
    </source>
</evidence>
<proteinExistence type="inferred from homology"/>
<dbReference type="Gene3D" id="3.30.950.10">
    <property type="entry name" value="Methyltransferase, Cobalt-precorrin-4 Transmethylase, Domain 2"/>
    <property type="match status" value="1"/>
</dbReference>
<dbReference type="GO" id="GO:0004851">
    <property type="term" value="F:uroporphyrin-III C-methyltransferase activity"/>
    <property type="evidence" value="ECO:0007669"/>
    <property type="project" value="UniProtKB-EC"/>
</dbReference>
<dbReference type="AlphaFoldDB" id="A0A0M2SU66"/>
<dbReference type="Pfam" id="PF00590">
    <property type="entry name" value="TP_methylase"/>
    <property type="match status" value="1"/>
</dbReference>
<comment type="similarity">
    <text evidence="1 9">Belongs to the precorrin methyltransferase family.</text>
</comment>
<dbReference type="SUPFAM" id="SSF53790">
    <property type="entry name" value="Tetrapyrrole methylase"/>
    <property type="match status" value="1"/>
</dbReference>
<dbReference type="PANTHER" id="PTHR45790:SF3">
    <property type="entry name" value="S-ADENOSYL-L-METHIONINE-DEPENDENT UROPORPHYRINOGEN III METHYLTRANSFERASE, CHLOROPLASTIC"/>
    <property type="match status" value="1"/>
</dbReference>
<keyword evidence="13" id="KW-1185">Reference proteome</keyword>
<dbReference type="InterPro" id="IPR036108">
    <property type="entry name" value="4pyrrol_syn_uPrphyn_synt_sf"/>
</dbReference>
<dbReference type="NCBIfam" id="TIGR01469">
    <property type="entry name" value="cobA_cysG_Cterm"/>
    <property type="match status" value="1"/>
</dbReference>